<dbReference type="Pfam" id="PF18701">
    <property type="entry name" value="DUF5641"/>
    <property type="match status" value="1"/>
</dbReference>
<dbReference type="STRING" id="34720.A0A195FS02"/>
<accession>A0A195FS02</accession>
<evidence type="ECO:0000259" key="1">
    <source>
        <dbReference type="Pfam" id="PF18701"/>
    </source>
</evidence>
<protein>
    <recommendedName>
        <fullName evidence="1">DUF5641 domain-containing protein</fullName>
    </recommendedName>
</protein>
<dbReference type="PANTHER" id="PTHR47331">
    <property type="entry name" value="PHD-TYPE DOMAIN-CONTAINING PROTEIN"/>
    <property type="match status" value="1"/>
</dbReference>
<gene>
    <name evidence="2" type="ORF">ALC56_02413</name>
</gene>
<evidence type="ECO:0000313" key="2">
    <source>
        <dbReference type="EMBL" id="KYN43228.1"/>
    </source>
</evidence>
<feature type="domain" description="DUF5641" evidence="1">
    <location>
        <begin position="2"/>
        <end position="90"/>
    </location>
</feature>
<dbReference type="Proteomes" id="UP000078541">
    <property type="component" value="Unassembled WGS sequence"/>
</dbReference>
<dbReference type="InterPro" id="IPR040676">
    <property type="entry name" value="DUF5641"/>
</dbReference>
<dbReference type="PANTHER" id="PTHR47331:SF1">
    <property type="entry name" value="GAG-LIKE PROTEIN"/>
    <property type="match status" value="1"/>
</dbReference>
<proteinExistence type="predicted"/>
<dbReference type="AlphaFoldDB" id="A0A195FS02"/>
<reference evidence="2 3" key="1">
    <citation type="submission" date="2016-03" db="EMBL/GenBank/DDBJ databases">
        <title>Trachymyrmex septentrionalis WGS genome.</title>
        <authorList>
            <person name="Nygaard S."/>
            <person name="Hu H."/>
            <person name="Boomsma J."/>
            <person name="Zhang G."/>
        </authorList>
    </citation>
    <scope>NUCLEOTIDE SEQUENCE [LARGE SCALE GENOMIC DNA]</scope>
    <source>
        <strain evidence="2">Tsep2-gDNA-1</strain>
        <tissue evidence="2">Whole body</tissue>
    </source>
</reference>
<evidence type="ECO:0000313" key="3">
    <source>
        <dbReference type="Proteomes" id="UP000078541"/>
    </source>
</evidence>
<organism evidence="2 3">
    <name type="scientific">Trachymyrmex septentrionalis</name>
    <dbReference type="NCBI Taxonomy" id="34720"/>
    <lineage>
        <taxon>Eukaryota</taxon>
        <taxon>Metazoa</taxon>
        <taxon>Ecdysozoa</taxon>
        <taxon>Arthropoda</taxon>
        <taxon>Hexapoda</taxon>
        <taxon>Insecta</taxon>
        <taxon>Pterygota</taxon>
        <taxon>Neoptera</taxon>
        <taxon>Endopterygota</taxon>
        <taxon>Hymenoptera</taxon>
        <taxon>Apocrita</taxon>
        <taxon>Aculeata</taxon>
        <taxon>Formicoidea</taxon>
        <taxon>Formicidae</taxon>
        <taxon>Myrmicinae</taxon>
        <taxon>Trachymyrmex</taxon>
    </lineage>
</organism>
<name>A0A195FS02_9HYME</name>
<sequence>MIQRITQDFWRSWSGDYLHIFQQRPKWRVVQRLAKIGQIVLVRNPLAPPSQWKLSRITACHPGNDNLTRVVTVKTGRFEYKKPIAKLCFLPVTINSEESKDSVMAGGSGKYLMLPLPRNLNTQLYCVTTFVFCVKAFSSLYHSCILPALMRIISNAYIRGGQYVPELHSVKKVPGIGQ</sequence>
<keyword evidence="3" id="KW-1185">Reference proteome</keyword>
<dbReference type="EMBL" id="KQ981285">
    <property type="protein sequence ID" value="KYN43228.1"/>
    <property type="molecule type" value="Genomic_DNA"/>
</dbReference>